<proteinExistence type="predicted"/>
<keyword evidence="2" id="KW-1185">Reference proteome</keyword>
<organism evidence="1 2">
    <name type="scientific">Catharanthus roseus</name>
    <name type="common">Madagascar periwinkle</name>
    <name type="synonym">Vinca rosea</name>
    <dbReference type="NCBI Taxonomy" id="4058"/>
    <lineage>
        <taxon>Eukaryota</taxon>
        <taxon>Viridiplantae</taxon>
        <taxon>Streptophyta</taxon>
        <taxon>Embryophyta</taxon>
        <taxon>Tracheophyta</taxon>
        <taxon>Spermatophyta</taxon>
        <taxon>Magnoliopsida</taxon>
        <taxon>eudicotyledons</taxon>
        <taxon>Gunneridae</taxon>
        <taxon>Pentapetalae</taxon>
        <taxon>asterids</taxon>
        <taxon>lamiids</taxon>
        <taxon>Gentianales</taxon>
        <taxon>Apocynaceae</taxon>
        <taxon>Rauvolfioideae</taxon>
        <taxon>Vinceae</taxon>
        <taxon>Catharanthinae</taxon>
        <taxon>Catharanthus</taxon>
    </lineage>
</organism>
<gene>
    <name evidence="1" type="ORF">M9H77_20543</name>
</gene>
<reference evidence="2" key="1">
    <citation type="journal article" date="2023" name="Nat. Plants">
        <title>Single-cell RNA sequencing provides a high-resolution roadmap for understanding the multicellular compartmentation of specialized metabolism.</title>
        <authorList>
            <person name="Sun S."/>
            <person name="Shen X."/>
            <person name="Li Y."/>
            <person name="Li Y."/>
            <person name="Wang S."/>
            <person name="Li R."/>
            <person name="Zhang H."/>
            <person name="Shen G."/>
            <person name="Guo B."/>
            <person name="Wei J."/>
            <person name="Xu J."/>
            <person name="St-Pierre B."/>
            <person name="Chen S."/>
            <person name="Sun C."/>
        </authorList>
    </citation>
    <scope>NUCLEOTIDE SEQUENCE [LARGE SCALE GENOMIC DNA]</scope>
</reference>
<evidence type="ECO:0000313" key="2">
    <source>
        <dbReference type="Proteomes" id="UP001060085"/>
    </source>
</evidence>
<comment type="caution">
    <text evidence="1">The sequence shown here is derived from an EMBL/GenBank/DDBJ whole genome shotgun (WGS) entry which is preliminary data.</text>
</comment>
<dbReference type="EMBL" id="CM044705">
    <property type="protein sequence ID" value="KAI5661220.1"/>
    <property type="molecule type" value="Genomic_DNA"/>
</dbReference>
<evidence type="ECO:0000313" key="1">
    <source>
        <dbReference type="EMBL" id="KAI5661220.1"/>
    </source>
</evidence>
<accession>A0ACC0ALS4</accession>
<dbReference type="Proteomes" id="UP001060085">
    <property type="component" value="Linkage Group LG05"/>
</dbReference>
<sequence length="143" mass="16752">MRLAERNNLRENEVYQVSRYLDGLKPQIRDRIRVQVVKSMTEAKNLAMKAEIEGNRRTYGNDNFQRSNSGEETSRSFVDRSKAAQGWNQVCFEESGGRSIRFRAFPTLNGGRSIRFRAFPYFKVKNNTFDFLQSRNSSKRRIV</sequence>
<protein>
    <submittedName>
        <fullName evidence="1">Uncharacterized protein</fullName>
    </submittedName>
</protein>
<name>A0ACC0ALS4_CATRO</name>